<dbReference type="EMBL" id="BQKI01000085">
    <property type="protein sequence ID" value="GJN33583.1"/>
    <property type="molecule type" value="Genomic_DNA"/>
</dbReference>
<gene>
    <name evidence="4" type="primary">gb22202</name>
    <name evidence="4" type="ORF">PR202_gb22202</name>
</gene>
<evidence type="ECO:0000259" key="3">
    <source>
        <dbReference type="Pfam" id="PF01370"/>
    </source>
</evidence>
<proteinExistence type="predicted"/>
<dbReference type="PANTHER" id="PTHR10366">
    <property type="entry name" value="NAD DEPENDENT EPIMERASE/DEHYDRATASE"/>
    <property type="match status" value="1"/>
</dbReference>
<dbReference type="PANTHER" id="PTHR10366:SF821">
    <property type="entry name" value="TETRAKETIDE ALPHA-PYRONE REDUCTASE 1"/>
    <property type="match status" value="1"/>
</dbReference>
<dbReference type="InterPro" id="IPR001509">
    <property type="entry name" value="Epimerase_deHydtase"/>
</dbReference>
<dbReference type="GO" id="GO:0016616">
    <property type="term" value="F:oxidoreductase activity, acting on the CH-OH group of donors, NAD or NADP as acceptor"/>
    <property type="evidence" value="ECO:0007669"/>
    <property type="project" value="TreeGrafter"/>
</dbReference>
<dbReference type="SUPFAM" id="SSF101148">
    <property type="entry name" value="Plant invertase/pectin methylesterase inhibitor"/>
    <property type="match status" value="1"/>
</dbReference>
<evidence type="ECO:0000256" key="2">
    <source>
        <dbReference type="SAM" id="SignalP"/>
    </source>
</evidence>
<organism evidence="4 5">
    <name type="scientific">Eleusine coracana subsp. coracana</name>
    <dbReference type="NCBI Taxonomy" id="191504"/>
    <lineage>
        <taxon>Eukaryota</taxon>
        <taxon>Viridiplantae</taxon>
        <taxon>Streptophyta</taxon>
        <taxon>Embryophyta</taxon>
        <taxon>Tracheophyta</taxon>
        <taxon>Spermatophyta</taxon>
        <taxon>Magnoliopsida</taxon>
        <taxon>Liliopsida</taxon>
        <taxon>Poales</taxon>
        <taxon>Poaceae</taxon>
        <taxon>PACMAD clade</taxon>
        <taxon>Chloridoideae</taxon>
        <taxon>Cynodonteae</taxon>
        <taxon>Eleusininae</taxon>
        <taxon>Eleusine</taxon>
    </lineage>
</organism>
<protein>
    <recommendedName>
        <fullName evidence="3">NAD-dependent epimerase/dehydratase domain-containing protein</fullName>
    </recommendedName>
</protein>
<dbReference type="SUPFAM" id="SSF51735">
    <property type="entry name" value="NAD(P)-binding Rossmann-fold domains"/>
    <property type="match status" value="1"/>
</dbReference>
<dbReference type="AlphaFoldDB" id="A0AAV5FD55"/>
<feature type="signal peptide" evidence="2">
    <location>
        <begin position="1"/>
        <end position="24"/>
    </location>
</feature>
<evidence type="ECO:0000313" key="5">
    <source>
        <dbReference type="Proteomes" id="UP001054889"/>
    </source>
</evidence>
<dbReference type="Gene3D" id="3.40.50.720">
    <property type="entry name" value="NAD(P)-binding Rossmann-like Domain"/>
    <property type="match status" value="1"/>
</dbReference>
<sequence>MSMAPHSSMFLCLLLAMLVASVRASPAKHETQFEAAEDKFLRACCANTTDAAVCYNSLLPRARTFEGNFVKVATAATIIAYEQLRSFDAELRIILRRGAGVGKYMANVLGSCVSYFEDVALFGEDLVLATLWRLETVDGRKGKHAKFDLDEVNTCVGEVASSTNLLCIEDFIRLGKEVLVSPVGKIMVAGNATVTLYGEIALDLEETLVPAVNGTLNVLRSCKKNPFLKRVVLTSSSSAVRIRDDAQPNISLDEISWSSVPLCESMQLWYALAKVFAEKAAWEFAKENDIDLVTVLPSFVIGPSLSNELCVTASDVLGLLQGDTARFSSYGRMGYVHIDDVASSHILVYEAPEAKGRYLCSSVVLDNNELVSLLAKRYPIFPIPRRLNNPYGEQSYQLNTSKLQGLGFKFKGVQEMFDDCVQSLKDQGHLLECPL</sequence>
<dbReference type="Pfam" id="PF01370">
    <property type="entry name" value="Epimerase"/>
    <property type="match status" value="1"/>
</dbReference>
<dbReference type="Proteomes" id="UP001054889">
    <property type="component" value="Unassembled WGS sequence"/>
</dbReference>
<dbReference type="FunFam" id="3.40.50.720:FF:000085">
    <property type="entry name" value="Dihydroflavonol reductase"/>
    <property type="match status" value="1"/>
</dbReference>
<dbReference type="InterPro" id="IPR050425">
    <property type="entry name" value="NAD(P)_dehydrat-like"/>
</dbReference>
<comment type="caution">
    <text evidence="4">The sequence shown here is derived from an EMBL/GenBank/DDBJ whole genome shotgun (WGS) entry which is preliminary data.</text>
</comment>
<keyword evidence="2" id="KW-0732">Signal</keyword>
<name>A0AAV5FD55_ELECO</name>
<evidence type="ECO:0000313" key="4">
    <source>
        <dbReference type="EMBL" id="GJN33583.1"/>
    </source>
</evidence>
<feature type="domain" description="NAD-dependent epimerase/dehydratase" evidence="3">
    <location>
        <begin position="203"/>
        <end position="355"/>
    </location>
</feature>
<dbReference type="InterPro" id="IPR035513">
    <property type="entry name" value="Invertase/methylesterase_inhib"/>
</dbReference>
<accession>A0AAV5FD55</accession>
<evidence type="ECO:0000256" key="1">
    <source>
        <dbReference type="ARBA" id="ARBA00023002"/>
    </source>
</evidence>
<reference evidence="4" key="2">
    <citation type="submission" date="2021-12" db="EMBL/GenBank/DDBJ databases">
        <title>Resequencing data analysis of finger millet.</title>
        <authorList>
            <person name="Hatakeyama M."/>
            <person name="Aluri S."/>
            <person name="Balachadran M.T."/>
            <person name="Sivarajan S.R."/>
            <person name="Poveda L."/>
            <person name="Shimizu-Inatsugi R."/>
            <person name="Schlapbach R."/>
            <person name="Sreeman S.M."/>
            <person name="Shimizu K.K."/>
        </authorList>
    </citation>
    <scope>NUCLEOTIDE SEQUENCE</scope>
</reference>
<keyword evidence="5" id="KW-1185">Reference proteome</keyword>
<reference evidence="4" key="1">
    <citation type="journal article" date="2018" name="DNA Res.">
        <title>Multiple hybrid de novo genome assembly of finger millet, an orphan allotetraploid crop.</title>
        <authorList>
            <person name="Hatakeyama M."/>
            <person name="Aluri S."/>
            <person name="Balachadran M.T."/>
            <person name="Sivarajan S.R."/>
            <person name="Patrignani A."/>
            <person name="Gruter S."/>
            <person name="Poveda L."/>
            <person name="Shimizu-Inatsugi R."/>
            <person name="Baeten J."/>
            <person name="Francoijs K.J."/>
            <person name="Nataraja K.N."/>
            <person name="Reddy Y.A.N."/>
            <person name="Phadnis S."/>
            <person name="Ravikumar R.L."/>
            <person name="Schlapbach R."/>
            <person name="Sreeman S.M."/>
            <person name="Shimizu K.K."/>
        </authorList>
    </citation>
    <scope>NUCLEOTIDE SEQUENCE</scope>
</reference>
<feature type="chain" id="PRO_5044022760" description="NAD-dependent epimerase/dehydratase domain-containing protein" evidence="2">
    <location>
        <begin position="25"/>
        <end position="435"/>
    </location>
</feature>
<dbReference type="InterPro" id="IPR036291">
    <property type="entry name" value="NAD(P)-bd_dom_sf"/>
</dbReference>
<keyword evidence="1" id="KW-0560">Oxidoreductase</keyword>